<proteinExistence type="predicted"/>
<comment type="caution">
    <text evidence="1">The sequence shown here is derived from an EMBL/GenBank/DDBJ whole genome shotgun (WGS) entry which is preliminary data.</text>
</comment>
<gene>
    <name evidence="1" type="ORF">POPTR_008G025900v4</name>
</gene>
<keyword evidence="2" id="KW-1185">Reference proteome</keyword>
<protein>
    <submittedName>
        <fullName evidence="1">Uncharacterized protein</fullName>
    </submittedName>
</protein>
<name>A0ACC0SJ75_POPTR</name>
<organism evidence="1 2">
    <name type="scientific">Populus trichocarpa</name>
    <name type="common">Western balsam poplar</name>
    <name type="synonym">Populus balsamifera subsp. trichocarpa</name>
    <dbReference type="NCBI Taxonomy" id="3694"/>
    <lineage>
        <taxon>Eukaryota</taxon>
        <taxon>Viridiplantae</taxon>
        <taxon>Streptophyta</taxon>
        <taxon>Embryophyta</taxon>
        <taxon>Tracheophyta</taxon>
        <taxon>Spermatophyta</taxon>
        <taxon>Magnoliopsida</taxon>
        <taxon>eudicotyledons</taxon>
        <taxon>Gunneridae</taxon>
        <taxon>Pentapetalae</taxon>
        <taxon>rosids</taxon>
        <taxon>fabids</taxon>
        <taxon>Malpighiales</taxon>
        <taxon>Salicaceae</taxon>
        <taxon>Saliceae</taxon>
        <taxon>Populus</taxon>
    </lineage>
</organism>
<sequence length="955" mass="107796">MSLASLFPLKSRSNAAHDSHRKGIMVEEPDVCMQNPNDIIKWNSKFRYPLYNQSPITHHGSAEPQGESETWCIERASMVGAQSHSLEEEFVSSQDSFDSSTVQANGGVRSYSGSNSETEDPPTGCKPSTSHGLSFVDRLEMESPTLLEEFDGCESGSSLFHRGSGHENEQAEGIQNMQQGAGLERLGNLNCFSPYNKQFDYCNPQMQGKVVSCSNYGLLHMTSQSNAQQAEGFKLQSEDSISSWTSNSSRFNKEKAASCSSKTVGQKAASVGKKAAREYELPRYQEAPLAVQHSLYRKQSMYEQSSFQPYHENQVNERNETLQWQSMSAGGPVNLAETLPEKQNSYTQHISNVPRLTENILDFQRITSVNKQTPQENIVVDPNTKKKVHPDNRENLKSNANASKARKGKVESEKADVFDWDSLRKQVQTNGRKERTEDTMDSLDYEAVRCAGVNEISEAIKERGMNKILAERIQEFLNRLVREHGSIDLEWLRDVPPGKAKDYLLSIRGLGLKSVECVRLLTLHHLAFPVDTNVGRIAVRLGWVPLQPLPESLQLHLLELYPILESIQKYLWPRLCKLDQRTLYELHYQMITFGKVFCTKSRPNCNACPMRAECRHFASAFTSARLALPGPETKDITTSTVPFMPEKSPSIVINPMPLLPPEDNQHKSVGFDIGSCEPIIEEPVTPDQEQTELAETDIEDFGEDPDEIPTIKLNMEEFTENLQNYIHSNMELQEYDMSKALVALDPNASIPTPKLKNVSRLRTEHQVYELPDSHPLLQGMDKREPDDPSPYLLAIWTPGETANSIEPPEQQCQSREPNKLCNEKICFSCNSIREANSQTVRGTLLIPCRTAMRGSFPLNGTYFQVNEMFADHESSLNPIDVPRSLIWNLPRRIVYFGTSVPSIFKGLSTEGVQHCFWKGFVCVRGFDQKTRAPRPLKARLHFPVSRLVKTKNEKK</sequence>
<evidence type="ECO:0000313" key="2">
    <source>
        <dbReference type="Proteomes" id="UP000006729"/>
    </source>
</evidence>
<accession>A0ACC0SJ75</accession>
<reference evidence="1 2" key="1">
    <citation type="journal article" date="2006" name="Science">
        <title>The genome of black cottonwood, Populus trichocarpa (Torr. &amp; Gray).</title>
        <authorList>
            <person name="Tuskan G.A."/>
            <person name="Difazio S."/>
            <person name="Jansson S."/>
            <person name="Bohlmann J."/>
            <person name="Grigoriev I."/>
            <person name="Hellsten U."/>
            <person name="Putnam N."/>
            <person name="Ralph S."/>
            <person name="Rombauts S."/>
            <person name="Salamov A."/>
            <person name="Schein J."/>
            <person name="Sterck L."/>
            <person name="Aerts A."/>
            <person name="Bhalerao R.R."/>
            <person name="Bhalerao R.P."/>
            <person name="Blaudez D."/>
            <person name="Boerjan W."/>
            <person name="Brun A."/>
            <person name="Brunner A."/>
            <person name="Busov V."/>
            <person name="Campbell M."/>
            <person name="Carlson J."/>
            <person name="Chalot M."/>
            <person name="Chapman J."/>
            <person name="Chen G.L."/>
            <person name="Cooper D."/>
            <person name="Coutinho P.M."/>
            <person name="Couturier J."/>
            <person name="Covert S."/>
            <person name="Cronk Q."/>
            <person name="Cunningham R."/>
            <person name="Davis J."/>
            <person name="Degroeve S."/>
            <person name="Dejardin A."/>
            <person name="Depamphilis C."/>
            <person name="Detter J."/>
            <person name="Dirks B."/>
            <person name="Dubchak I."/>
            <person name="Duplessis S."/>
            <person name="Ehlting J."/>
            <person name="Ellis B."/>
            <person name="Gendler K."/>
            <person name="Goodstein D."/>
            <person name="Gribskov M."/>
            <person name="Grimwood J."/>
            <person name="Groover A."/>
            <person name="Gunter L."/>
            <person name="Hamberger B."/>
            <person name="Heinze B."/>
            <person name="Helariutta Y."/>
            <person name="Henrissat B."/>
            <person name="Holligan D."/>
            <person name="Holt R."/>
            <person name="Huang W."/>
            <person name="Islam-Faridi N."/>
            <person name="Jones S."/>
            <person name="Jones-Rhoades M."/>
            <person name="Jorgensen R."/>
            <person name="Joshi C."/>
            <person name="Kangasjarvi J."/>
            <person name="Karlsson J."/>
            <person name="Kelleher C."/>
            <person name="Kirkpatrick R."/>
            <person name="Kirst M."/>
            <person name="Kohler A."/>
            <person name="Kalluri U."/>
            <person name="Larimer F."/>
            <person name="Leebens-Mack J."/>
            <person name="Leple J.C."/>
            <person name="Locascio P."/>
            <person name="Lou Y."/>
            <person name="Lucas S."/>
            <person name="Martin F."/>
            <person name="Montanini B."/>
            <person name="Napoli C."/>
            <person name="Nelson D.R."/>
            <person name="Nelson C."/>
            <person name="Nieminen K."/>
            <person name="Nilsson O."/>
            <person name="Pereda V."/>
            <person name="Peter G."/>
            <person name="Philippe R."/>
            <person name="Pilate G."/>
            <person name="Poliakov A."/>
            <person name="Razumovskaya J."/>
            <person name="Richardson P."/>
            <person name="Rinaldi C."/>
            <person name="Ritland K."/>
            <person name="Rouze P."/>
            <person name="Ryaboy D."/>
            <person name="Schmutz J."/>
            <person name="Schrader J."/>
            <person name="Segerman B."/>
            <person name="Shin H."/>
            <person name="Siddiqui A."/>
            <person name="Sterky F."/>
            <person name="Terry A."/>
            <person name="Tsai C.J."/>
            <person name="Uberbacher E."/>
            <person name="Unneberg P."/>
            <person name="Vahala J."/>
            <person name="Wall K."/>
            <person name="Wessler S."/>
            <person name="Yang G."/>
            <person name="Yin T."/>
            <person name="Douglas C."/>
            <person name="Marra M."/>
            <person name="Sandberg G."/>
            <person name="Van de Peer Y."/>
            <person name="Rokhsar D."/>
        </authorList>
    </citation>
    <scope>NUCLEOTIDE SEQUENCE [LARGE SCALE GENOMIC DNA]</scope>
    <source>
        <strain evidence="2">cv. Nisqually</strain>
    </source>
</reference>
<dbReference type="EMBL" id="CM009297">
    <property type="protein sequence ID" value="KAI9389295.1"/>
    <property type="molecule type" value="Genomic_DNA"/>
</dbReference>
<evidence type="ECO:0000313" key="1">
    <source>
        <dbReference type="EMBL" id="KAI9389295.1"/>
    </source>
</evidence>
<dbReference type="Proteomes" id="UP000006729">
    <property type="component" value="Chromosome 8"/>
</dbReference>